<evidence type="ECO:0000256" key="4">
    <source>
        <dbReference type="ARBA" id="ARBA00022670"/>
    </source>
</evidence>
<dbReference type="FunFam" id="3.40.50.1460:FF:000006">
    <property type="entry name" value="Legumain"/>
    <property type="match status" value="1"/>
</dbReference>
<keyword evidence="4" id="KW-0645">Protease</keyword>
<evidence type="ECO:0000256" key="2">
    <source>
        <dbReference type="ARBA" id="ARBA00009941"/>
    </source>
</evidence>
<evidence type="ECO:0000313" key="9">
    <source>
        <dbReference type="EMBL" id="KAA0724883.1"/>
    </source>
</evidence>
<dbReference type="InterPro" id="IPR046427">
    <property type="entry name" value="Legumain_prodom_sf"/>
</dbReference>
<evidence type="ECO:0000256" key="3">
    <source>
        <dbReference type="ARBA" id="ARBA00012628"/>
    </source>
</evidence>
<accession>A0A5A9PSK0</accession>
<dbReference type="GO" id="GO:0005773">
    <property type="term" value="C:vacuole"/>
    <property type="evidence" value="ECO:0007669"/>
    <property type="project" value="GOC"/>
</dbReference>
<evidence type="ECO:0000256" key="6">
    <source>
        <dbReference type="ARBA" id="ARBA00022801"/>
    </source>
</evidence>
<keyword evidence="6" id="KW-0378">Hydrolase</keyword>
<dbReference type="GO" id="GO:0006624">
    <property type="term" value="P:vacuolar protein processing"/>
    <property type="evidence" value="ECO:0007669"/>
    <property type="project" value="TreeGrafter"/>
</dbReference>
<dbReference type="EMBL" id="SOYY01000001">
    <property type="protein sequence ID" value="KAA0724883.1"/>
    <property type="molecule type" value="Genomic_DNA"/>
</dbReference>
<reference evidence="9 10" key="1">
    <citation type="journal article" date="2019" name="Mol. Ecol. Resour.">
        <title>Chromosome-level genome assembly of Triplophysa tibetana, a fish adapted to the harsh high-altitude environment of the Tibetan Plateau.</title>
        <authorList>
            <person name="Yang X."/>
            <person name="Liu H."/>
            <person name="Ma Z."/>
            <person name="Zou Y."/>
            <person name="Zou M."/>
            <person name="Mao Y."/>
            <person name="Li X."/>
            <person name="Wang H."/>
            <person name="Chen T."/>
            <person name="Wang W."/>
            <person name="Yang R."/>
        </authorList>
    </citation>
    <scope>NUCLEOTIDE SEQUENCE [LARGE SCALE GENOMIC DNA]</scope>
    <source>
        <strain evidence="9">TTIB1903HZAU</strain>
        <tissue evidence="9">Muscle</tissue>
    </source>
</reference>
<comment type="similarity">
    <text evidence="2">Belongs to the peptidase C13 family.</text>
</comment>
<evidence type="ECO:0000313" key="10">
    <source>
        <dbReference type="Proteomes" id="UP000324632"/>
    </source>
</evidence>
<dbReference type="Gene3D" id="3.40.50.1460">
    <property type="match status" value="1"/>
</dbReference>
<proteinExistence type="inferred from homology"/>
<organism evidence="9 10">
    <name type="scientific">Triplophysa tibetana</name>
    <dbReference type="NCBI Taxonomy" id="1572043"/>
    <lineage>
        <taxon>Eukaryota</taxon>
        <taxon>Metazoa</taxon>
        <taxon>Chordata</taxon>
        <taxon>Craniata</taxon>
        <taxon>Vertebrata</taxon>
        <taxon>Euteleostomi</taxon>
        <taxon>Actinopterygii</taxon>
        <taxon>Neopterygii</taxon>
        <taxon>Teleostei</taxon>
        <taxon>Ostariophysi</taxon>
        <taxon>Cypriniformes</taxon>
        <taxon>Nemacheilidae</taxon>
        <taxon>Triplophysa</taxon>
    </lineage>
</organism>
<dbReference type="PANTHER" id="PTHR12000:SF21">
    <property type="entry name" value="LEGUMAIN-RELATED"/>
    <property type="match status" value="1"/>
</dbReference>
<sequence length="415" mass="47223">MAAASRKHWVMLVAGSMGWKNYRHQANVCHAYKIMHQNGVPDDQIVVMMYDDIANNPKNPHPGNIINKPNGPDVYPRVPKDYTGKDVTSENFLAALTGDISAVRKRGPKKVIKSEKNDTIFVYLTDHGSPGLFGFPNSTLYAHDLITAIKKMVKNHQFSKMVIYLESCYSGSMFTQLPNNVHVYAVSSTKANEKGYACYYDPVRKTFLSDEFSAVWMDYDEKVKLDKATFQDQFDNLQKMMKKSLPCCFGDMTVSKCPISEFLKNSPPGVRERNKGQELVLTDLTSTHNVPFKILNHRIETETDAGRRQDLIRKLDALHQTKAKIERTVQAIKNYFPAIVSEDELDGDYSSAIDLQDFKTVAEYFRTSCFDWHKEEFQMTLSYMHVFSHLCACGIEVEKIKEAITAVRESSSVFP</sequence>
<evidence type="ECO:0000256" key="7">
    <source>
        <dbReference type="ARBA" id="ARBA00022807"/>
    </source>
</evidence>
<dbReference type="PIRSF" id="PIRSF019663">
    <property type="entry name" value="Legumain"/>
    <property type="match status" value="1"/>
</dbReference>
<dbReference type="PANTHER" id="PTHR12000">
    <property type="entry name" value="HEMOGLOBINASE FAMILY MEMBER"/>
    <property type="match status" value="1"/>
</dbReference>
<gene>
    <name evidence="9" type="ORF">E1301_Tti014835</name>
</gene>
<dbReference type="CDD" id="cd21115">
    <property type="entry name" value="legumain_C"/>
    <property type="match status" value="1"/>
</dbReference>
<feature type="active site" description="Nucleophile" evidence="8">
    <location>
        <position position="168"/>
    </location>
</feature>
<comment type="catalytic activity">
    <reaction evidence="1">
        <text>Hydrolysis of proteins and small molecule substrates at -Asn-|-Xaa- bonds.</text>
        <dbReference type="EC" id="3.4.22.34"/>
    </reaction>
</comment>
<dbReference type="InterPro" id="IPR001096">
    <property type="entry name" value="Peptidase_C13"/>
</dbReference>
<evidence type="ECO:0000256" key="1">
    <source>
        <dbReference type="ARBA" id="ARBA00000810"/>
    </source>
</evidence>
<dbReference type="GO" id="GO:0004197">
    <property type="term" value="F:cysteine-type endopeptidase activity"/>
    <property type="evidence" value="ECO:0007669"/>
    <property type="project" value="UniProtKB-EC"/>
</dbReference>
<evidence type="ECO:0000256" key="5">
    <source>
        <dbReference type="ARBA" id="ARBA00022729"/>
    </source>
</evidence>
<dbReference type="PRINTS" id="PR00776">
    <property type="entry name" value="HEMOGLOBNASE"/>
</dbReference>
<keyword evidence="5" id="KW-0732">Signal</keyword>
<dbReference type="Pfam" id="PF01650">
    <property type="entry name" value="Peptidase_C13"/>
    <property type="match status" value="1"/>
</dbReference>
<dbReference type="EC" id="3.4.22.34" evidence="3"/>
<keyword evidence="10" id="KW-1185">Reference proteome</keyword>
<dbReference type="GO" id="GO:0051603">
    <property type="term" value="P:proteolysis involved in protein catabolic process"/>
    <property type="evidence" value="ECO:0007669"/>
    <property type="project" value="TreeGrafter"/>
</dbReference>
<protein>
    <recommendedName>
        <fullName evidence="3">legumain</fullName>
        <ecNumber evidence="3">3.4.22.34</ecNumber>
    </recommendedName>
</protein>
<keyword evidence="7" id="KW-0788">Thiol protease</keyword>
<evidence type="ECO:0000256" key="8">
    <source>
        <dbReference type="PIRSR" id="PIRSR019663-1"/>
    </source>
</evidence>
<feature type="active site" evidence="8">
    <location>
        <position position="127"/>
    </location>
</feature>
<dbReference type="Proteomes" id="UP000324632">
    <property type="component" value="Chromosome 1"/>
</dbReference>
<dbReference type="InterPro" id="IPR048501">
    <property type="entry name" value="Legum_prodom"/>
</dbReference>
<dbReference type="AlphaFoldDB" id="A0A5A9PSK0"/>
<comment type="caution">
    <text evidence="9">The sequence shown here is derived from an EMBL/GenBank/DDBJ whole genome shotgun (WGS) entry which is preliminary data.</text>
</comment>
<name>A0A5A9PSK0_9TELE</name>
<dbReference type="Gene3D" id="1.10.132.130">
    <property type="match status" value="1"/>
</dbReference>